<evidence type="ECO:0000313" key="10">
    <source>
        <dbReference type="EMBL" id="BBH25676.1"/>
    </source>
</evidence>
<protein>
    <submittedName>
        <fullName evidence="10">Cation diffusion facilitator transporter</fullName>
    </submittedName>
</protein>
<gene>
    <name evidence="10" type="ORF">SG0102_06100</name>
</gene>
<dbReference type="GO" id="GO:0016020">
    <property type="term" value="C:membrane"/>
    <property type="evidence" value="ECO:0007669"/>
    <property type="project" value="UniProtKB-SubCell"/>
</dbReference>
<dbReference type="Gene3D" id="1.20.1510.10">
    <property type="entry name" value="Cation efflux protein transmembrane domain"/>
    <property type="match status" value="1"/>
</dbReference>
<feature type="domain" description="Cation efflux protein cytoplasmic" evidence="9">
    <location>
        <begin position="226"/>
        <end position="302"/>
    </location>
</feature>
<dbReference type="Pfam" id="PF01545">
    <property type="entry name" value="Cation_efflux"/>
    <property type="match status" value="1"/>
</dbReference>
<dbReference type="KEGG" id="ebm:SG0102_06100"/>
<feature type="transmembrane region" description="Helical" evidence="7">
    <location>
        <begin position="24"/>
        <end position="44"/>
    </location>
</feature>
<comment type="subcellular location">
    <subcellularLocation>
        <location evidence="1">Membrane</location>
        <topology evidence="1">Multi-pass membrane protein</topology>
    </subcellularLocation>
</comment>
<dbReference type="NCBIfam" id="TIGR01297">
    <property type="entry name" value="CDF"/>
    <property type="match status" value="1"/>
</dbReference>
<feature type="transmembrane region" description="Helical" evidence="7">
    <location>
        <begin position="127"/>
        <end position="148"/>
    </location>
</feature>
<dbReference type="InterPro" id="IPR002524">
    <property type="entry name" value="Cation_efflux"/>
</dbReference>
<dbReference type="FunCoup" id="A0A3G9J4J8">
    <property type="interactions" value="336"/>
</dbReference>
<comment type="similarity">
    <text evidence="2">Belongs to the cation diffusion facilitator (CDF) transporter (TC 2.A.4) family.</text>
</comment>
<feature type="transmembrane region" description="Helical" evidence="7">
    <location>
        <begin position="96"/>
        <end position="115"/>
    </location>
</feature>
<dbReference type="FunFam" id="1.20.1510.10:FF:000006">
    <property type="entry name" value="Divalent cation efflux transporter"/>
    <property type="match status" value="1"/>
</dbReference>
<dbReference type="InterPro" id="IPR036837">
    <property type="entry name" value="Cation_efflux_CTD_sf"/>
</dbReference>
<proteinExistence type="inferred from homology"/>
<reference evidence="10 11" key="1">
    <citation type="submission" date="2018-11" db="EMBL/GenBank/DDBJ databases">
        <title>Novel Erysipelotrichaceae bacterium isolated from small intestine of a swine.</title>
        <authorList>
            <person name="Kim J.S."/>
            <person name="Choe H."/>
            <person name="Lee Y.R."/>
            <person name="Kim K.M."/>
            <person name="Park D.S."/>
        </authorList>
    </citation>
    <scope>NUCLEOTIDE SEQUENCE [LARGE SCALE GENOMIC DNA]</scope>
    <source>
        <strain evidence="10 11">SG0102</strain>
    </source>
</reference>
<sequence>MFSFIASKVIHSHDVNDPKVREQYGMLCSIVGIFANLVCVAFKVSMGLVVHSTAIIADGFNNATDAISNIASLLGFKLASRHPDAEHPYGHGRFEYLSGLFITMVILIVGLSALYESLLKIIKPNKVTFSFLGLVILLFTMGIKFWMYSFNHSTGKKINSQPLLAAAQDSLNDVITTCGSVATLVLAPLTSLPVDGIIGLVVSLVVLKSGWDILSDTVDNLLGKKPDPEIVRKIREAMLSYPGIYGVHDMMIHDYGPGRRYLIAHLEVSAEDNILEAHNLIDGIEEDITKKFNIFTTIHMDPIELNDPFTNKLHVEVEGILHGIDEHLSMHDFRVVKGDHTKLIFDVLMCEGLHKHEVNEQLVKGIHDLDPSYECVIQYDYPLV</sequence>
<dbReference type="EMBL" id="AP019309">
    <property type="protein sequence ID" value="BBH25676.1"/>
    <property type="molecule type" value="Genomic_DNA"/>
</dbReference>
<dbReference type="InterPro" id="IPR058533">
    <property type="entry name" value="Cation_efflux_TM"/>
</dbReference>
<dbReference type="AlphaFoldDB" id="A0A3G9J4J8"/>
<evidence type="ECO:0000256" key="1">
    <source>
        <dbReference type="ARBA" id="ARBA00004141"/>
    </source>
</evidence>
<keyword evidence="11" id="KW-1185">Reference proteome</keyword>
<dbReference type="Proteomes" id="UP000268059">
    <property type="component" value="Chromosome"/>
</dbReference>
<evidence type="ECO:0000256" key="5">
    <source>
        <dbReference type="ARBA" id="ARBA00022989"/>
    </source>
</evidence>
<dbReference type="Pfam" id="PF16916">
    <property type="entry name" value="ZT_dimer"/>
    <property type="match status" value="1"/>
</dbReference>
<evidence type="ECO:0000256" key="7">
    <source>
        <dbReference type="SAM" id="Phobius"/>
    </source>
</evidence>
<dbReference type="PANTHER" id="PTHR43840">
    <property type="entry name" value="MITOCHONDRIAL METAL TRANSPORTER 1-RELATED"/>
    <property type="match status" value="1"/>
</dbReference>
<dbReference type="GO" id="GO:0008324">
    <property type="term" value="F:monoatomic cation transmembrane transporter activity"/>
    <property type="evidence" value="ECO:0007669"/>
    <property type="project" value="InterPro"/>
</dbReference>
<dbReference type="RefSeq" id="WP_125118602.1">
    <property type="nucleotide sequence ID" value="NZ_AP019309.1"/>
</dbReference>
<evidence type="ECO:0000256" key="3">
    <source>
        <dbReference type="ARBA" id="ARBA00022448"/>
    </source>
</evidence>
<evidence type="ECO:0000256" key="6">
    <source>
        <dbReference type="ARBA" id="ARBA00023136"/>
    </source>
</evidence>
<dbReference type="OrthoDB" id="9806522at2"/>
<evidence type="ECO:0000256" key="2">
    <source>
        <dbReference type="ARBA" id="ARBA00008114"/>
    </source>
</evidence>
<keyword evidence="4 7" id="KW-0812">Transmembrane</keyword>
<evidence type="ECO:0000259" key="9">
    <source>
        <dbReference type="Pfam" id="PF16916"/>
    </source>
</evidence>
<organism evidence="10 11">
    <name type="scientific">Intestinibaculum porci</name>
    <dbReference type="NCBI Taxonomy" id="2487118"/>
    <lineage>
        <taxon>Bacteria</taxon>
        <taxon>Bacillati</taxon>
        <taxon>Bacillota</taxon>
        <taxon>Erysipelotrichia</taxon>
        <taxon>Erysipelotrichales</taxon>
        <taxon>Erysipelotrichaceae</taxon>
        <taxon>Intestinibaculum</taxon>
    </lineage>
</organism>
<dbReference type="InterPro" id="IPR027470">
    <property type="entry name" value="Cation_efflux_CTD"/>
</dbReference>
<dbReference type="SUPFAM" id="SSF160240">
    <property type="entry name" value="Cation efflux protein cytoplasmic domain-like"/>
    <property type="match status" value="1"/>
</dbReference>
<dbReference type="InterPro" id="IPR050291">
    <property type="entry name" value="CDF_Transporter"/>
</dbReference>
<dbReference type="SUPFAM" id="SSF161111">
    <property type="entry name" value="Cation efflux protein transmembrane domain-like"/>
    <property type="match status" value="1"/>
</dbReference>
<keyword evidence="6 7" id="KW-0472">Membrane</keyword>
<name>A0A3G9J4J8_9FIRM</name>
<keyword evidence="5 7" id="KW-1133">Transmembrane helix</keyword>
<evidence type="ECO:0000259" key="8">
    <source>
        <dbReference type="Pfam" id="PF01545"/>
    </source>
</evidence>
<evidence type="ECO:0000313" key="11">
    <source>
        <dbReference type="Proteomes" id="UP000268059"/>
    </source>
</evidence>
<dbReference type="InParanoid" id="A0A3G9J4J8"/>
<keyword evidence="3" id="KW-0813">Transport</keyword>
<accession>A0A3G9J4J8</accession>
<dbReference type="InterPro" id="IPR027469">
    <property type="entry name" value="Cation_efflux_TMD_sf"/>
</dbReference>
<dbReference type="PANTHER" id="PTHR43840:SF50">
    <property type="entry name" value="MANGANESE EFFLUX SYSTEM PROTEIN MNES"/>
    <property type="match status" value="1"/>
</dbReference>
<feature type="domain" description="Cation efflux protein transmembrane" evidence="8">
    <location>
        <begin position="30"/>
        <end position="222"/>
    </location>
</feature>
<evidence type="ECO:0000256" key="4">
    <source>
        <dbReference type="ARBA" id="ARBA00022692"/>
    </source>
</evidence>
<dbReference type="Gene3D" id="3.30.70.1350">
    <property type="entry name" value="Cation efflux protein, cytoplasmic domain"/>
    <property type="match status" value="1"/>
</dbReference>